<reference evidence="3" key="2">
    <citation type="submission" date="2013-04" db="EMBL/GenBank/DDBJ databases">
        <title>Genomic mechanisms accounting for the adaptation to parasitism in nematode-trapping fungi.</title>
        <authorList>
            <person name="Ahren D.G."/>
        </authorList>
    </citation>
    <scope>NUCLEOTIDE SEQUENCE [LARGE SCALE GENOMIC DNA]</scope>
    <source>
        <strain evidence="3">CBS 200.50</strain>
    </source>
</reference>
<protein>
    <submittedName>
        <fullName evidence="2">Uncharacterized protein</fullName>
    </submittedName>
</protein>
<dbReference type="AlphaFoldDB" id="S8C3Z5"/>
<gene>
    <name evidence="2" type="ORF">H072_3622</name>
</gene>
<sequence length="77" mass="8531">MSDSLAIAEPTAEIVNLTPELAAWWSVTIAIVLGRYILRAKRNGLKSDAPDWLMIIVVMIRHVTLAYLTTSQYSLSA</sequence>
<dbReference type="OrthoDB" id="5424745at2759"/>
<dbReference type="HOGENOM" id="CLU_2638012_0_0_1"/>
<evidence type="ECO:0000256" key="1">
    <source>
        <dbReference type="SAM" id="Phobius"/>
    </source>
</evidence>
<feature type="transmembrane region" description="Helical" evidence="1">
    <location>
        <begin position="21"/>
        <end position="38"/>
    </location>
</feature>
<reference evidence="2 3" key="1">
    <citation type="journal article" date="2013" name="PLoS Genet.">
        <title>Genomic mechanisms accounting for the adaptation to parasitism in nematode-trapping fungi.</title>
        <authorList>
            <person name="Meerupati T."/>
            <person name="Andersson K.M."/>
            <person name="Friman E."/>
            <person name="Kumar D."/>
            <person name="Tunlid A."/>
            <person name="Ahren D."/>
        </authorList>
    </citation>
    <scope>NUCLEOTIDE SEQUENCE [LARGE SCALE GENOMIC DNA]</scope>
    <source>
        <strain evidence="2 3">CBS 200.50</strain>
    </source>
</reference>
<feature type="transmembrane region" description="Helical" evidence="1">
    <location>
        <begin position="50"/>
        <end position="68"/>
    </location>
</feature>
<dbReference type="EMBL" id="AQGS01000114">
    <property type="protein sequence ID" value="EPS42397.1"/>
    <property type="molecule type" value="Genomic_DNA"/>
</dbReference>
<accession>S8C3Z5</accession>
<proteinExistence type="predicted"/>
<evidence type="ECO:0000313" key="2">
    <source>
        <dbReference type="EMBL" id="EPS42397.1"/>
    </source>
</evidence>
<dbReference type="Proteomes" id="UP000015100">
    <property type="component" value="Unassembled WGS sequence"/>
</dbReference>
<evidence type="ECO:0000313" key="3">
    <source>
        <dbReference type="Proteomes" id="UP000015100"/>
    </source>
</evidence>
<name>S8C3Z5_DACHA</name>
<keyword evidence="1" id="KW-1133">Transmembrane helix</keyword>
<keyword evidence="1" id="KW-0472">Membrane</keyword>
<keyword evidence="1" id="KW-0812">Transmembrane</keyword>
<comment type="caution">
    <text evidence="2">The sequence shown here is derived from an EMBL/GenBank/DDBJ whole genome shotgun (WGS) entry which is preliminary data.</text>
</comment>
<organism evidence="2 3">
    <name type="scientific">Dactylellina haptotyla (strain CBS 200.50)</name>
    <name type="common">Nematode-trapping fungus</name>
    <name type="synonym">Monacrosporium haptotylum</name>
    <dbReference type="NCBI Taxonomy" id="1284197"/>
    <lineage>
        <taxon>Eukaryota</taxon>
        <taxon>Fungi</taxon>
        <taxon>Dikarya</taxon>
        <taxon>Ascomycota</taxon>
        <taxon>Pezizomycotina</taxon>
        <taxon>Orbiliomycetes</taxon>
        <taxon>Orbiliales</taxon>
        <taxon>Orbiliaceae</taxon>
        <taxon>Dactylellina</taxon>
    </lineage>
</organism>
<keyword evidence="3" id="KW-1185">Reference proteome</keyword>